<dbReference type="Proteomes" id="UP000235388">
    <property type="component" value="Unassembled WGS sequence"/>
</dbReference>
<name>A0A2N5S2D8_9BASI</name>
<evidence type="ECO:0000313" key="3">
    <source>
        <dbReference type="Proteomes" id="UP000235388"/>
    </source>
</evidence>
<evidence type="ECO:0000256" key="1">
    <source>
        <dbReference type="SAM" id="MobiDB-lite"/>
    </source>
</evidence>
<evidence type="ECO:0000313" key="2">
    <source>
        <dbReference type="EMBL" id="PLW07396.1"/>
    </source>
</evidence>
<gene>
    <name evidence="2" type="ORF">PCANC_27042</name>
</gene>
<proteinExistence type="predicted"/>
<feature type="region of interest" description="Disordered" evidence="1">
    <location>
        <begin position="39"/>
        <end position="78"/>
    </location>
</feature>
<feature type="non-terminal residue" evidence="2">
    <location>
        <position position="1"/>
    </location>
</feature>
<sequence>QGNWVDTGEPQRGKSACNPAQAKGKKVLQIQLRPTGLLKTNNLASTQAKSPCSVESPKKPKKNPGTFQDTRKPTNSKTHYLNSQKTIAVSCKAHTAQNKPTDGEPDLLINSLRASALVAEFLATLVHQVNTGLSLVQWGLNLAPTSAKTGSRLVESMPSLARCTFSKGLNLFIQSKFATKADALRRHITALV</sequence>
<dbReference type="AlphaFoldDB" id="A0A2N5S2D8"/>
<keyword evidence="3" id="KW-1185">Reference proteome</keyword>
<accession>A0A2N5S2D8</accession>
<dbReference type="EMBL" id="PGCJ01001230">
    <property type="protein sequence ID" value="PLW07396.1"/>
    <property type="molecule type" value="Genomic_DNA"/>
</dbReference>
<feature type="compositionally biased region" description="Polar residues" evidence="1">
    <location>
        <begin position="39"/>
        <end position="50"/>
    </location>
</feature>
<feature type="region of interest" description="Disordered" evidence="1">
    <location>
        <begin position="1"/>
        <end position="26"/>
    </location>
</feature>
<reference evidence="2 3" key="1">
    <citation type="submission" date="2017-11" db="EMBL/GenBank/DDBJ databases">
        <title>De novo assembly and phasing of dikaryotic genomes from two isolates of Puccinia coronata f. sp. avenae, the causal agent of oat crown rust.</title>
        <authorList>
            <person name="Miller M.E."/>
            <person name="Zhang Y."/>
            <person name="Omidvar V."/>
            <person name="Sperschneider J."/>
            <person name="Schwessinger B."/>
            <person name="Raley C."/>
            <person name="Palmer J.M."/>
            <person name="Garnica D."/>
            <person name="Upadhyaya N."/>
            <person name="Rathjen J."/>
            <person name="Taylor J.M."/>
            <person name="Park R.F."/>
            <person name="Dodds P.N."/>
            <person name="Hirsch C.D."/>
            <person name="Kianian S.F."/>
            <person name="Figueroa M."/>
        </authorList>
    </citation>
    <scope>NUCLEOTIDE SEQUENCE [LARGE SCALE GENOMIC DNA]</scope>
    <source>
        <strain evidence="2">12NC29</strain>
    </source>
</reference>
<protein>
    <submittedName>
        <fullName evidence="2">Uncharacterized protein</fullName>
    </submittedName>
</protein>
<feature type="compositionally biased region" description="Polar residues" evidence="1">
    <location>
        <begin position="65"/>
        <end position="78"/>
    </location>
</feature>
<comment type="caution">
    <text evidence="2">The sequence shown here is derived from an EMBL/GenBank/DDBJ whole genome shotgun (WGS) entry which is preliminary data.</text>
</comment>
<organism evidence="2 3">
    <name type="scientific">Puccinia coronata f. sp. avenae</name>
    <dbReference type="NCBI Taxonomy" id="200324"/>
    <lineage>
        <taxon>Eukaryota</taxon>
        <taxon>Fungi</taxon>
        <taxon>Dikarya</taxon>
        <taxon>Basidiomycota</taxon>
        <taxon>Pucciniomycotina</taxon>
        <taxon>Pucciniomycetes</taxon>
        <taxon>Pucciniales</taxon>
        <taxon>Pucciniaceae</taxon>
        <taxon>Puccinia</taxon>
    </lineage>
</organism>